<dbReference type="AlphaFoldDB" id="A0A6L2LUP6"/>
<sequence length="89" mass="9253">MRVGAPTLGPTPLANAQKPCGNANYAGATGGGGWIMDNGKDLVQNGVGGGKADDDLRTQVVGVVLIPFDDIDLEDDRSSSLALEERRKE</sequence>
<proteinExistence type="predicted"/>
<accession>A0A6L2LUP6</accession>
<name>A0A6L2LUP6_TANCI</name>
<comment type="caution">
    <text evidence="1">The sequence shown here is derived from an EMBL/GenBank/DDBJ whole genome shotgun (WGS) entry which is preliminary data.</text>
</comment>
<dbReference type="EMBL" id="BKCJ010004923">
    <property type="protein sequence ID" value="GEU63865.1"/>
    <property type="molecule type" value="Genomic_DNA"/>
</dbReference>
<reference evidence="1" key="1">
    <citation type="journal article" date="2019" name="Sci. Rep.">
        <title>Draft genome of Tanacetum cinerariifolium, the natural source of mosquito coil.</title>
        <authorList>
            <person name="Yamashiro T."/>
            <person name="Shiraishi A."/>
            <person name="Satake H."/>
            <person name="Nakayama K."/>
        </authorList>
    </citation>
    <scope>NUCLEOTIDE SEQUENCE</scope>
</reference>
<evidence type="ECO:0000313" key="1">
    <source>
        <dbReference type="EMBL" id="GEU63865.1"/>
    </source>
</evidence>
<gene>
    <name evidence="1" type="ORF">Tci_035843</name>
</gene>
<protein>
    <submittedName>
        <fullName evidence="1">Uncharacterized protein</fullName>
    </submittedName>
</protein>
<organism evidence="1">
    <name type="scientific">Tanacetum cinerariifolium</name>
    <name type="common">Dalmatian daisy</name>
    <name type="synonym">Chrysanthemum cinerariifolium</name>
    <dbReference type="NCBI Taxonomy" id="118510"/>
    <lineage>
        <taxon>Eukaryota</taxon>
        <taxon>Viridiplantae</taxon>
        <taxon>Streptophyta</taxon>
        <taxon>Embryophyta</taxon>
        <taxon>Tracheophyta</taxon>
        <taxon>Spermatophyta</taxon>
        <taxon>Magnoliopsida</taxon>
        <taxon>eudicotyledons</taxon>
        <taxon>Gunneridae</taxon>
        <taxon>Pentapetalae</taxon>
        <taxon>asterids</taxon>
        <taxon>campanulids</taxon>
        <taxon>Asterales</taxon>
        <taxon>Asteraceae</taxon>
        <taxon>Asteroideae</taxon>
        <taxon>Anthemideae</taxon>
        <taxon>Anthemidinae</taxon>
        <taxon>Tanacetum</taxon>
    </lineage>
</organism>